<evidence type="ECO:0008006" key="3">
    <source>
        <dbReference type="Google" id="ProtNLM"/>
    </source>
</evidence>
<dbReference type="RefSeq" id="WP_118393444.1">
    <property type="nucleotide sequence ID" value="NZ_QROS01000016.1"/>
</dbReference>
<comment type="caution">
    <text evidence="1">The sequence shown here is derived from an EMBL/GenBank/DDBJ whole genome shotgun (WGS) entry which is preliminary data.</text>
</comment>
<name>A0A415L5H2_9FIRM</name>
<proteinExistence type="predicted"/>
<dbReference type="InterPro" id="IPR014729">
    <property type="entry name" value="Rossmann-like_a/b/a_fold"/>
</dbReference>
<evidence type="ECO:0000313" key="2">
    <source>
        <dbReference type="Proteomes" id="UP000285897"/>
    </source>
</evidence>
<dbReference type="Gene3D" id="3.40.50.620">
    <property type="entry name" value="HUPs"/>
    <property type="match status" value="1"/>
</dbReference>
<dbReference type="AlphaFoldDB" id="A0A415L5H2"/>
<accession>A0A415L5H2</accession>
<evidence type="ECO:0000313" key="1">
    <source>
        <dbReference type="EMBL" id="RHL43704.1"/>
    </source>
</evidence>
<protein>
    <recommendedName>
        <fullName evidence="3">Phosphoadenosine phosphosulphate reductase domain-containing protein</fullName>
    </recommendedName>
</protein>
<dbReference type="Proteomes" id="UP000285897">
    <property type="component" value="Unassembled WGS sequence"/>
</dbReference>
<dbReference type="EMBL" id="QROS01000016">
    <property type="protein sequence ID" value="RHL43704.1"/>
    <property type="molecule type" value="Genomic_DNA"/>
</dbReference>
<organism evidence="1 2">
    <name type="scientific">Blautia obeum</name>
    <dbReference type="NCBI Taxonomy" id="40520"/>
    <lineage>
        <taxon>Bacteria</taxon>
        <taxon>Bacillati</taxon>
        <taxon>Bacillota</taxon>
        <taxon>Clostridia</taxon>
        <taxon>Lachnospirales</taxon>
        <taxon>Lachnospiraceae</taxon>
        <taxon>Blautia</taxon>
    </lineage>
</organism>
<gene>
    <name evidence="1" type="ORF">DW021_15425</name>
</gene>
<sequence length="404" mass="46867">MEKELSTEEWKQKKKEQRAIFTARQRLPYEIKLKRQARRAWQFYEELLSRDMNCHVSVGGLDSITLYIWLLSIGIEVPAISVTHVEDVSIQKVHKALGIEIVRSYKSKVQVLNEVGFPVISKKIAGRINLLQNPTPDNKTVRHAIITGECGAQGHFAKNSRMQLPKKWLNKFGGYENENEGTNYGKPDPEIKVSKECCYWLKEKPCDDWAKQHNSAPYLGMMASEGGQREEALIEHGCNYYGKTVIRSAPFAIFLRQDILLLALAMDQWYHEHLDYFERKFHEQPYGRNKDGSLKEYVPVDSIVPAIYGVIEENDIGVLRTTGAQRTGCEMCGFGIHLEQRPHRFDRLRERNPKAWEFWMYRCCTDPETGEKYGWGRVLDYIGVEWEDIPPVQMTIFDYPEVLP</sequence>
<reference evidence="1 2" key="1">
    <citation type="submission" date="2018-08" db="EMBL/GenBank/DDBJ databases">
        <title>A genome reference for cultivated species of the human gut microbiota.</title>
        <authorList>
            <person name="Zou Y."/>
            <person name="Xue W."/>
            <person name="Luo G."/>
        </authorList>
    </citation>
    <scope>NUCLEOTIDE SEQUENCE [LARGE SCALE GENOMIC DNA]</scope>
    <source>
        <strain evidence="1 2">AF37-6AC</strain>
    </source>
</reference>